<dbReference type="AlphaFoldDB" id="A0A1Q9CQR6"/>
<accession>A0A1Q9CQR6</accession>
<evidence type="ECO:0000256" key="2">
    <source>
        <dbReference type="SAM" id="Phobius"/>
    </source>
</evidence>
<keyword evidence="2" id="KW-1133">Transmembrane helix</keyword>
<keyword evidence="2" id="KW-0472">Membrane</keyword>
<reference evidence="3 4" key="1">
    <citation type="submission" date="2016-02" db="EMBL/GenBank/DDBJ databases">
        <title>Genome analysis of coral dinoflagellate symbionts highlights evolutionary adaptations to a symbiotic lifestyle.</title>
        <authorList>
            <person name="Aranda M."/>
            <person name="Li Y."/>
            <person name="Liew Y.J."/>
            <person name="Baumgarten S."/>
            <person name="Simakov O."/>
            <person name="Wilson M."/>
            <person name="Piel J."/>
            <person name="Ashoor H."/>
            <person name="Bougouffa S."/>
            <person name="Bajic V.B."/>
            <person name="Ryu T."/>
            <person name="Ravasi T."/>
            <person name="Bayer T."/>
            <person name="Micklem G."/>
            <person name="Kim H."/>
            <person name="Bhak J."/>
            <person name="Lajeunesse T.C."/>
            <person name="Voolstra C.R."/>
        </authorList>
    </citation>
    <scope>NUCLEOTIDE SEQUENCE [LARGE SCALE GENOMIC DNA]</scope>
    <source>
        <strain evidence="3 4">CCMP2467</strain>
    </source>
</reference>
<protein>
    <recommendedName>
        <fullName evidence="5">RING-CH-type domain-containing protein</fullName>
    </recommendedName>
</protein>
<evidence type="ECO:0000313" key="4">
    <source>
        <dbReference type="Proteomes" id="UP000186817"/>
    </source>
</evidence>
<dbReference type="InterPro" id="IPR013083">
    <property type="entry name" value="Znf_RING/FYVE/PHD"/>
</dbReference>
<dbReference type="OrthoDB" id="429628at2759"/>
<dbReference type="Gene3D" id="3.30.40.10">
    <property type="entry name" value="Zinc/RING finger domain, C3HC4 (zinc finger)"/>
    <property type="match status" value="1"/>
</dbReference>
<organism evidence="3 4">
    <name type="scientific">Symbiodinium microadriaticum</name>
    <name type="common">Dinoflagellate</name>
    <name type="synonym">Zooxanthella microadriatica</name>
    <dbReference type="NCBI Taxonomy" id="2951"/>
    <lineage>
        <taxon>Eukaryota</taxon>
        <taxon>Sar</taxon>
        <taxon>Alveolata</taxon>
        <taxon>Dinophyceae</taxon>
        <taxon>Suessiales</taxon>
        <taxon>Symbiodiniaceae</taxon>
        <taxon>Symbiodinium</taxon>
    </lineage>
</organism>
<feature type="compositionally biased region" description="Polar residues" evidence="1">
    <location>
        <begin position="1"/>
        <end position="22"/>
    </location>
</feature>
<dbReference type="EMBL" id="LSRX01000987">
    <property type="protein sequence ID" value="OLP85227.1"/>
    <property type="molecule type" value="Genomic_DNA"/>
</dbReference>
<name>A0A1Q9CQR6_SYMMI</name>
<proteinExistence type="predicted"/>
<evidence type="ECO:0000313" key="3">
    <source>
        <dbReference type="EMBL" id="OLP85227.1"/>
    </source>
</evidence>
<feature type="transmembrane region" description="Helical" evidence="2">
    <location>
        <begin position="288"/>
        <end position="310"/>
    </location>
</feature>
<evidence type="ECO:0008006" key="5">
    <source>
        <dbReference type="Google" id="ProtNLM"/>
    </source>
</evidence>
<keyword evidence="4" id="KW-1185">Reference proteome</keyword>
<sequence>MTGTAPAAQLNTVRDSAATSKGTICDCTLLDMDTGGNEAASKRPLLEEDTGEPLRVPRAGQRAQDDPESYSLLQAGSTEQLSGGSEPPEQGGGVLQFLRTEEEVADDRPVERRYAEDTRRPGEARDGETAAIEMQSMEAGHSRELLPVVSAASSSAARPGDDRTCFICLQDSEKDNPLVSCCSTCYARTHRRCWREWRNNQHRTALRSHLLGLRIQTNHMLRCTICKSGTAMVEGEENGLSWMNELMCGGEPSENSLLGRLIALGNRREDSDEDPEAQLEDLIDTRTCIALVIYLGVLIVAIVVACLLIVTRGFWAGDVVLCCIIALYELSVLQLVLLAILRRRDTTLQSAVTRQAAEEPAAREIQLQTLSEPS</sequence>
<gene>
    <name evidence="3" type="ORF">AK812_SmicGene33794</name>
</gene>
<feature type="region of interest" description="Disordered" evidence="1">
    <location>
        <begin position="1"/>
        <end position="128"/>
    </location>
</feature>
<dbReference type="Proteomes" id="UP000186817">
    <property type="component" value="Unassembled WGS sequence"/>
</dbReference>
<feature type="compositionally biased region" description="Polar residues" evidence="1">
    <location>
        <begin position="71"/>
        <end position="81"/>
    </location>
</feature>
<feature type="transmembrane region" description="Helical" evidence="2">
    <location>
        <begin position="316"/>
        <end position="341"/>
    </location>
</feature>
<feature type="compositionally biased region" description="Basic and acidic residues" evidence="1">
    <location>
        <begin position="99"/>
        <end position="128"/>
    </location>
</feature>
<evidence type="ECO:0000256" key="1">
    <source>
        <dbReference type="SAM" id="MobiDB-lite"/>
    </source>
</evidence>
<comment type="caution">
    <text evidence="3">The sequence shown here is derived from an EMBL/GenBank/DDBJ whole genome shotgun (WGS) entry which is preliminary data.</text>
</comment>
<keyword evidence="2" id="KW-0812">Transmembrane</keyword>